<feature type="region of interest" description="Disordered" evidence="1">
    <location>
        <begin position="265"/>
        <end position="335"/>
    </location>
</feature>
<feature type="region of interest" description="Disordered" evidence="1">
    <location>
        <begin position="1"/>
        <end position="20"/>
    </location>
</feature>
<feature type="compositionally biased region" description="Basic and acidic residues" evidence="1">
    <location>
        <begin position="1459"/>
        <end position="1492"/>
    </location>
</feature>
<evidence type="ECO:0000313" key="4">
    <source>
        <dbReference type="Proteomes" id="UP001197247"/>
    </source>
</evidence>
<dbReference type="PANTHER" id="PTHR43788:SF8">
    <property type="entry name" value="DNA-BINDING PROTEIN SMUBP-2"/>
    <property type="match status" value="1"/>
</dbReference>
<name>A0ABS5TM63_9ACTN</name>
<dbReference type="Pfam" id="PF18741">
    <property type="entry name" value="MTES_1575"/>
    <property type="match status" value="1"/>
</dbReference>
<sequence length="1492" mass="158175">MPEQSAGGSLTQRPLTPHVERPAQLGAAVDAWRRALAGSGLPDTLVTTGPQARASWLELTHAHPSGLAQLFAGRPTRLSSLFREPEAHDVAWNQVRMIRRSAIVLSAQRGVQACCLSIGVATWRPDDPDAPGTPGDLVHAPVVLRACSIRPRGGESDFDLDLDDAVLINPELIRILVEEHGIEADGAELAALANGDKGFDPRPVYSWLEEHCGALRGFAIERSLVLATFAAGSGAVLADLDAALPAIAANELLRSVAEATTPAVIRLPGTEGGGEGADSSSSLIPHQKPGAQQPGPGAPGGRRPEPEPRDSRRLAVVGRLGPRGARPVSPPKEADPADELLVLDCDPAQTEAVTAALRGEHLVIEGPPGSGATHTLAAAIAGLVASGRRVLILSPRRASTETLLSRLHQAGIGELVLDLRDSPGGRPATRTAPLTATLTAALSAATGDLPRGQLPPVGKAALDDDSAQTVRRARALLDDDVTALHEVRRPWGVSAYDAMVALADLTADSGAAVSGAGAGGVRLGDEVLNSLDGITRERVRAHLHAAAAAGAFTLTRTDTRWYDAQVTTNAQAHKALEAALVLRAGLRRTRIAMDGVTAAAGLRPATTAEEWLPLLNLLLGVREVVDSMLPQLFEAPLARLALAVAPRTERPTDGSGPGRVERRRLRRQAQGLVRPGVSVPDLYRLLGTAQDLLNRWHEYALTPSTPRVVVGLTEASATVSSVTGAIAVLAETFAGTPTPDLRSMPLDDLEQRIADLAADTQGILGQPRRARLLQSLRDAGLAELVDDLRTRRIGPDAVDGEFDLSWWSSVRDSIVRSDPRLAGHDPLALRTAATQLRAAETDRIRTGSALVRTAVTTRAAKAVAAQPEQMKVLRTWLTRDDSRPRLSDLVRRCGDVLSALTPVWVMSPDTVAACLAPADPDVTPVVDTVVVDDAGHIGLPEVVAALARGAQVIVAGDRRRLAPPDGSKSVVESLAPFARVCRLDRDHRTVDGRMLLPLAPRYPEGWQQTPGIGVHAPLFLEAVADGIAIPPPGEELPVSADGEVARVIDLVERHALRHPEQSLIVITLSERHAERIEESLRISLPERTVLAQWLSQQRRAGLAEPFTIRPVQRLLGIERDAAIVSIGLARTPHGRVLHRFGVLDGDKGAAALTTAVSRSRHRTTVVCCFTADDMLVDRLRTAGARLLRDVLLAAGGRGTGSAGRMPKTSDALVTDLRDRLAAVGLPVRMRVWDGAWPLDIAVADPRVPGRMLVAVDLDGPAFASRNTRERERHRPGRWERAGWAYCRISAMDLFTDPDREVARVREVWEAAMTSPLPPEAYAVREGSVPGLGAGADVVLPDVSAPEESVPDAVRAEGSSADGVLPDVAGPGAARLGVAGLHVAGPDVAGPDVTGAAATGPDVVLPDVAGQNIVLPDVVVAQDELDLPEALSEDVPPSIIDLSRQVFSGAVGPEDDEPAFPDRSDDDRDEGWGDERSSGRDDDILRERPPHWD</sequence>
<evidence type="ECO:0000313" key="3">
    <source>
        <dbReference type="EMBL" id="MBT0770694.1"/>
    </source>
</evidence>
<evidence type="ECO:0000259" key="2">
    <source>
        <dbReference type="Pfam" id="PF18741"/>
    </source>
</evidence>
<dbReference type="Proteomes" id="UP001197247">
    <property type="component" value="Unassembled WGS sequence"/>
</dbReference>
<accession>A0ABS5TM63</accession>
<feature type="compositionally biased region" description="Basic and acidic residues" evidence="1">
    <location>
        <begin position="302"/>
        <end position="313"/>
    </location>
</feature>
<dbReference type="InterPro" id="IPR049468">
    <property type="entry name" value="Restrct_endonuc-II-like_dom"/>
</dbReference>
<feature type="region of interest" description="Disordered" evidence="1">
    <location>
        <begin position="1444"/>
        <end position="1492"/>
    </location>
</feature>
<dbReference type="SUPFAM" id="SSF52540">
    <property type="entry name" value="P-loop containing nucleoside triphosphate hydrolases"/>
    <property type="match status" value="1"/>
</dbReference>
<organism evidence="3 4">
    <name type="scientific">Kineosporia corallincola</name>
    <dbReference type="NCBI Taxonomy" id="2835133"/>
    <lineage>
        <taxon>Bacteria</taxon>
        <taxon>Bacillati</taxon>
        <taxon>Actinomycetota</taxon>
        <taxon>Actinomycetes</taxon>
        <taxon>Kineosporiales</taxon>
        <taxon>Kineosporiaceae</taxon>
        <taxon>Kineosporia</taxon>
    </lineage>
</organism>
<dbReference type="PANTHER" id="PTHR43788">
    <property type="entry name" value="DNA2/NAM7 HELICASE FAMILY MEMBER"/>
    <property type="match status" value="1"/>
</dbReference>
<feature type="domain" description="Restriction endonuclease type II-like" evidence="2">
    <location>
        <begin position="1216"/>
        <end position="1306"/>
    </location>
</feature>
<feature type="region of interest" description="Disordered" evidence="1">
    <location>
        <begin position="646"/>
        <end position="667"/>
    </location>
</feature>
<reference evidence="3 4" key="1">
    <citation type="submission" date="2021-05" db="EMBL/GenBank/DDBJ databases">
        <title>Kineosporia and Streptomyces sp. nov. two new marine actinobacteria isolated from Coral.</title>
        <authorList>
            <person name="Buangrab K."/>
            <person name="Sutthacheep M."/>
            <person name="Yeemin T."/>
            <person name="Harunari E."/>
            <person name="Igarashi Y."/>
            <person name="Kanchanasin P."/>
            <person name="Tanasupawat S."/>
            <person name="Phongsopitanun W."/>
        </authorList>
    </citation>
    <scope>NUCLEOTIDE SEQUENCE [LARGE SCALE GENOMIC DNA]</scope>
    <source>
        <strain evidence="3 4">J2-2</strain>
    </source>
</reference>
<proteinExistence type="predicted"/>
<feature type="compositionally biased region" description="Polar residues" evidence="1">
    <location>
        <begin position="1"/>
        <end position="14"/>
    </location>
</feature>
<gene>
    <name evidence="3" type="ORF">KIH74_17250</name>
</gene>
<protein>
    <recommendedName>
        <fullName evidence="2">Restriction endonuclease type II-like domain-containing protein</fullName>
    </recommendedName>
</protein>
<dbReference type="InterPro" id="IPR027417">
    <property type="entry name" value="P-loop_NTPase"/>
</dbReference>
<dbReference type="RefSeq" id="WP_214156974.1">
    <property type="nucleotide sequence ID" value="NZ_JAHBAY010000006.1"/>
</dbReference>
<dbReference type="EMBL" id="JAHBAY010000006">
    <property type="protein sequence ID" value="MBT0770694.1"/>
    <property type="molecule type" value="Genomic_DNA"/>
</dbReference>
<keyword evidence="4" id="KW-1185">Reference proteome</keyword>
<evidence type="ECO:0000256" key="1">
    <source>
        <dbReference type="SAM" id="MobiDB-lite"/>
    </source>
</evidence>
<dbReference type="InterPro" id="IPR050534">
    <property type="entry name" value="Coronavir_polyprotein_1ab"/>
</dbReference>
<dbReference type="Gene3D" id="3.40.50.300">
    <property type="entry name" value="P-loop containing nucleotide triphosphate hydrolases"/>
    <property type="match status" value="1"/>
</dbReference>
<comment type="caution">
    <text evidence="3">The sequence shown here is derived from an EMBL/GenBank/DDBJ whole genome shotgun (WGS) entry which is preliminary data.</text>
</comment>